<dbReference type="EMBL" id="QGNA01000002">
    <property type="protein sequence ID" value="PWS36918.1"/>
    <property type="molecule type" value="Genomic_DNA"/>
</dbReference>
<dbReference type="AlphaFoldDB" id="A0A317FH13"/>
<name>A0A317FH13_9PROT</name>
<gene>
    <name evidence="1" type="ORF">DFH01_08480</name>
</gene>
<reference evidence="2" key="1">
    <citation type="submission" date="2018-05" db="EMBL/GenBank/DDBJ databases">
        <authorList>
            <person name="Du Z."/>
            <person name="Wang X."/>
        </authorList>
    </citation>
    <scope>NUCLEOTIDE SEQUENCE [LARGE SCALE GENOMIC DNA]</scope>
    <source>
        <strain evidence="2">CQN31</strain>
    </source>
</reference>
<dbReference type="Proteomes" id="UP000245765">
    <property type="component" value="Unassembled WGS sequence"/>
</dbReference>
<dbReference type="OrthoDB" id="8448536at2"/>
<organism evidence="1 2">
    <name type="scientific">Falsiroseomonas bella</name>
    <dbReference type="NCBI Taxonomy" id="2184016"/>
    <lineage>
        <taxon>Bacteria</taxon>
        <taxon>Pseudomonadati</taxon>
        <taxon>Pseudomonadota</taxon>
        <taxon>Alphaproteobacteria</taxon>
        <taxon>Acetobacterales</taxon>
        <taxon>Roseomonadaceae</taxon>
        <taxon>Falsiroseomonas</taxon>
    </lineage>
</organism>
<sequence length="313" mass="32501">MSWSRRRFAAALGGLAALAGCGDLPQPFRGQPGALGARLARPPAYRLAVPAPEGAMLTNADAEAYSRLLAEALLAQEVPAIEGTPWPLDWQLVITAARDGERIVPRYALRDADGRALGEHAGRAVSFRDWAEGGEDVLRGAATEAAPAIAAMVGRADSLRRTGDEQAVGAGPPVVLLQPVRGAPGDGNRSLTARMAERLAMLGMQVQDTAEGAAFAVQGVVTVTPPERGLQRVEIVWTVSRRDGYDLGRVLQLNEVPAGSLNGLWADVAFVVAEEASGGVRDVIANAGGIVRTGPAAQQAAAPAQANPPAPPR</sequence>
<comment type="caution">
    <text evidence="1">The sequence shown here is derived from an EMBL/GenBank/DDBJ whole genome shotgun (WGS) entry which is preliminary data.</text>
</comment>
<accession>A0A317FH13</accession>
<evidence type="ECO:0000313" key="1">
    <source>
        <dbReference type="EMBL" id="PWS36918.1"/>
    </source>
</evidence>
<proteinExistence type="predicted"/>
<protein>
    <recommendedName>
        <fullName evidence="3">Lipoprotein</fullName>
    </recommendedName>
</protein>
<dbReference type="PROSITE" id="PS51257">
    <property type="entry name" value="PROKAR_LIPOPROTEIN"/>
    <property type="match status" value="1"/>
</dbReference>
<dbReference type="RefSeq" id="WP_109870029.1">
    <property type="nucleotide sequence ID" value="NZ_QGNA01000002.1"/>
</dbReference>
<evidence type="ECO:0000313" key="2">
    <source>
        <dbReference type="Proteomes" id="UP000245765"/>
    </source>
</evidence>
<keyword evidence="2" id="KW-1185">Reference proteome</keyword>
<evidence type="ECO:0008006" key="3">
    <source>
        <dbReference type="Google" id="ProtNLM"/>
    </source>
</evidence>